<dbReference type="AlphaFoldDB" id="A0A246HMT8"/>
<dbReference type="EMBL" id="NIVS01000020">
    <property type="protein sequence ID" value="OWQ54010.1"/>
    <property type="molecule type" value="Genomic_DNA"/>
</dbReference>
<evidence type="ECO:0000313" key="2">
    <source>
        <dbReference type="Proteomes" id="UP000198157"/>
    </source>
</evidence>
<proteinExistence type="predicted"/>
<gene>
    <name evidence="1" type="ORF">CEE60_10150</name>
</gene>
<evidence type="ECO:0000313" key="1">
    <source>
        <dbReference type="EMBL" id="OWQ54010.1"/>
    </source>
</evidence>
<protein>
    <submittedName>
        <fullName evidence="1">Uncharacterized protein</fullName>
    </submittedName>
</protein>
<dbReference type="OrthoDB" id="6053722at2"/>
<accession>A0A246HMT8</accession>
<sequence length="140" mass="14812">MSELDVIIPPARTVRFRGEQLEVTPLRLQQIGPFITASRTIIARVAMMAGAVDTAPAAATGAILLDLLEQDSAELAGALAVAVGRDAEWIAGGTLDEVADLLEAVVGLNRDFFAHRLRRLLMQAKPLAEESTDSATSSSS</sequence>
<comment type="caution">
    <text evidence="1">The sequence shown here is derived from an EMBL/GenBank/DDBJ whole genome shotgun (WGS) entry which is preliminary data.</text>
</comment>
<organism evidence="1 2">
    <name type="scientific">Stenotrophomonas maltophilia</name>
    <name type="common">Pseudomonas maltophilia</name>
    <name type="synonym">Xanthomonas maltophilia</name>
    <dbReference type="NCBI Taxonomy" id="40324"/>
    <lineage>
        <taxon>Bacteria</taxon>
        <taxon>Pseudomonadati</taxon>
        <taxon>Pseudomonadota</taxon>
        <taxon>Gammaproteobacteria</taxon>
        <taxon>Lysobacterales</taxon>
        <taxon>Lysobacteraceae</taxon>
        <taxon>Stenotrophomonas</taxon>
        <taxon>Stenotrophomonas maltophilia group</taxon>
    </lineage>
</organism>
<name>A0A246HMT8_STEMA</name>
<reference evidence="1 2" key="1">
    <citation type="submission" date="2017-06" db="EMBL/GenBank/DDBJ databases">
        <authorList>
            <person name="Kim H.J."/>
            <person name="Triplett B.A."/>
        </authorList>
    </citation>
    <scope>NUCLEOTIDE SEQUENCE [LARGE SCALE GENOMIC DNA]</scope>
    <source>
        <strain evidence="1 2">13146</strain>
    </source>
</reference>
<dbReference type="Proteomes" id="UP000198157">
    <property type="component" value="Unassembled WGS sequence"/>
</dbReference>